<dbReference type="Proteomes" id="UP000283509">
    <property type="component" value="Unassembled WGS sequence"/>
</dbReference>
<sequence>MDRRRRHRSTSPPPERVRADIAKKVNSASKKSADQVKEMTKKLADDIKAMKKESRIISCETKAKRSLHLSTLSSIRAHRKLPYLVATVLEVVAPPDEEEGVIEGACRDAAYVAMRTVVIKTSTNHTVFLPHPGLVDVADLKPGDLVAVLRDLFIIIEVLPRPFDPRVSRMEVTERPAQRFSDIGGLESQIEELKEAVILPIKQRERFKKIGIRPTKGVLLHGSPGTGKTMIARACAGETDSTFIRLAGPQVVEMFLGDGAKMVTDAFALAREKAPSIIFIDELDAIGTKRFSSDKTGDREVQRTMLTLLNEMDGFAANETVMVRGGGGCLSLPRVGDVSSSPPLFTTTFQHHHHRHFTTYHTTPSHHPHHPISPPGEVAGPRCHPHTTATTTTPPASPLHNFTTSSHHHFTATLPPTHQAPPHSFSLTGPRHHQHAQHHHHFTNHFLAILTVTTNHTTEPLHHQLTTSLFALPLLLPLAATTSSSPLHYHFQRSPLIHHFTTPPYHHHHHITIFSPPPTAVPHAHHLTTFNTRTHLPPPFSHPPLQVLATSPPHHFTIPTTITMPSSPPPSPAGPRFHHHALPTLSASTSINNHFNTASPLPFSHPSSLLKSSPHS</sequence>
<evidence type="ECO:0000256" key="2">
    <source>
        <dbReference type="ARBA" id="ARBA00022741"/>
    </source>
</evidence>
<name>A0A3R7P8E0_PENVA</name>
<dbReference type="Gene3D" id="2.40.50.140">
    <property type="entry name" value="Nucleic acid-binding proteins"/>
    <property type="match status" value="1"/>
</dbReference>
<evidence type="ECO:0000256" key="4">
    <source>
        <dbReference type="ARBA" id="ARBA00022942"/>
    </source>
</evidence>
<feature type="region of interest" description="Disordered" evidence="6">
    <location>
        <begin position="1"/>
        <end position="36"/>
    </location>
</feature>
<feature type="domain" description="AAA+ ATPase" evidence="7">
    <location>
        <begin position="214"/>
        <end position="327"/>
    </location>
</feature>
<dbReference type="SUPFAM" id="SSF52540">
    <property type="entry name" value="P-loop containing nucleoside triphosphate hydrolases"/>
    <property type="match status" value="1"/>
</dbReference>
<dbReference type="GO" id="GO:0016887">
    <property type="term" value="F:ATP hydrolysis activity"/>
    <property type="evidence" value="ECO:0007669"/>
    <property type="project" value="InterPro"/>
</dbReference>
<dbReference type="Pfam" id="PF16450">
    <property type="entry name" value="Prot_ATP_ID_OB_C"/>
    <property type="match status" value="1"/>
</dbReference>
<dbReference type="Pfam" id="PF00004">
    <property type="entry name" value="AAA"/>
    <property type="match status" value="1"/>
</dbReference>
<reference evidence="8 9" key="2">
    <citation type="submission" date="2019-01" db="EMBL/GenBank/DDBJ databases">
        <title>The decoding of complex shrimp genome reveals the adaptation for benthos swimmer, frequently molting mechanism and breeding impact on genome.</title>
        <authorList>
            <person name="Sun Y."/>
            <person name="Gao Y."/>
            <person name="Yu Y."/>
        </authorList>
    </citation>
    <scope>NUCLEOTIDE SEQUENCE [LARGE SCALE GENOMIC DNA]</scope>
    <source>
        <tissue evidence="8">Muscle</tissue>
    </source>
</reference>
<protein>
    <submittedName>
        <fullName evidence="8">26S proteasome subunit P45 family protein</fullName>
    </submittedName>
</protein>
<dbReference type="PANTHER" id="PTHR23073">
    <property type="entry name" value="26S PROTEASOME REGULATORY SUBUNIT"/>
    <property type="match status" value="1"/>
</dbReference>
<keyword evidence="2" id="KW-0547">Nucleotide-binding</keyword>
<dbReference type="InterPro" id="IPR027417">
    <property type="entry name" value="P-loop_NTPase"/>
</dbReference>
<evidence type="ECO:0000256" key="6">
    <source>
        <dbReference type="SAM" id="MobiDB-lite"/>
    </source>
</evidence>
<gene>
    <name evidence="8" type="ORF">C7M84_018348</name>
</gene>
<organism evidence="8 9">
    <name type="scientific">Penaeus vannamei</name>
    <name type="common">Whiteleg shrimp</name>
    <name type="synonym">Litopenaeus vannamei</name>
    <dbReference type="NCBI Taxonomy" id="6689"/>
    <lineage>
        <taxon>Eukaryota</taxon>
        <taxon>Metazoa</taxon>
        <taxon>Ecdysozoa</taxon>
        <taxon>Arthropoda</taxon>
        <taxon>Crustacea</taxon>
        <taxon>Multicrustacea</taxon>
        <taxon>Malacostraca</taxon>
        <taxon>Eumalacostraca</taxon>
        <taxon>Eucarida</taxon>
        <taxon>Decapoda</taxon>
        <taxon>Dendrobranchiata</taxon>
        <taxon>Penaeoidea</taxon>
        <taxon>Penaeidae</taxon>
        <taxon>Penaeus</taxon>
    </lineage>
</organism>
<evidence type="ECO:0000313" key="9">
    <source>
        <dbReference type="Proteomes" id="UP000283509"/>
    </source>
</evidence>
<dbReference type="InterPro" id="IPR003593">
    <property type="entry name" value="AAA+_ATPase"/>
</dbReference>
<dbReference type="InterPro" id="IPR012340">
    <property type="entry name" value="NA-bd_OB-fold"/>
</dbReference>
<reference evidence="8 9" key="1">
    <citation type="submission" date="2018-04" db="EMBL/GenBank/DDBJ databases">
        <authorList>
            <person name="Zhang X."/>
            <person name="Yuan J."/>
            <person name="Li F."/>
            <person name="Xiang J."/>
        </authorList>
    </citation>
    <scope>NUCLEOTIDE SEQUENCE [LARGE SCALE GENOMIC DNA]</scope>
    <source>
        <tissue evidence="8">Muscle</tissue>
    </source>
</reference>
<dbReference type="Gene3D" id="3.40.50.300">
    <property type="entry name" value="P-loop containing nucleotide triphosphate hydrolases"/>
    <property type="match status" value="1"/>
</dbReference>
<dbReference type="EMBL" id="QCYY01003384">
    <property type="protein sequence ID" value="ROT63751.1"/>
    <property type="molecule type" value="Genomic_DNA"/>
</dbReference>
<evidence type="ECO:0000256" key="1">
    <source>
        <dbReference type="ARBA" id="ARBA00006914"/>
    </source>
</evidence>
<dbReference type="SMART" id="SM00382">
    <property type="entry name" value="AAA"/>
    <property type="match status" value="1"/>
</dbReference>
<comment type="similarity">
    <text evidence="1">Belongs to the AAA ATPase family.</text>
</comment>
<keyword evidence="3" id="KW-0067">ATP-binding</keyword>
<evidence type="ECO:0000313" key="8">
    <source>
        <dbReference type="EMBL" id="ROT63751.1"/>
    </source>
</evidence>
<dbReference type="FunFam" id="3.40.50.300:FF:001025">
    <property type="entry name" value="ATPase family, AAA domain-containing 2B"/>
    <property type="match status" value="1"/>
</dbReference>
<comment type="caution">
    <text evidence="8">The sequence shown here is derived from an EMBL/GenBank/DDBJ whole genome shotgun (WGS) entry which is preliminary data.</text>
</comment>
<accession>A0A3R7P8E0</accession>
<dbReference type="InterPro" id="IPR050221">
    <property type="entry name" value="26S_Proteasome_ATPase"/>
</dbReference>
<dbReference type="STRING" id="6689.A0A3R7P8E0"/>
<dbReference type="InterPro" id="IPR003959">
    <property type="entry name" value="ATPase_AAA_core"/>
</dbReference>
<keyword evidence="9" id="KW-1185">Reference proteome</keyword>
<keyword evidence="4 8" id="KW-0647">Proteasome</keyword>
<dbReference type="OrthoDB" id="6360602at2759"/>
<evidence type="ECO:0000256" key="5">
    <source>
        <dbReference type="ARBA" id="ARBA00023054"/>
    </source>
</evidence>
<proteinExistence type="inferred from homology"/>
<dbReference type="AlphaFoldDB" id="A0A3R7P8E0"/>
<dbReference type="GO" id="GO:0000502">
    <property type="term" value="C:proteasome complex"/>
    <property type="evidence" value="ECO:0007669"/>
    <property type="project" value="UniProtKB-KW"/>
</dbReference>
<evidence type="ECO:0000256" key="3">
    <source>
        <dbReference type="ARBA" id="ARBA00022840"/>
    </source>
</evidence>
<dbReference type="InterPro" id="IPR032501">
    <property type="entry name" value="Prot_ATP_ID_OB_2nd"/>
</dbReference>
<keyword evidence="5" id="KW-0175">Coiled coil</keyword>
<evidence type="ECO:0000259" key="7">
    <source>
        <dbReference type="SMART" id="SM00382"/>
    </source>
</evidence>
<dbReference type="GO" id="GO:0005524">
    <property type="term" value="F:ATP binding"/>
    <property type="evidence" value="ECO:0007669"/>
    <property type="project" value="UniProtKB-KW"/>
</dbReference>